<feature type="transmembrane region" description="Helical" evidence="1">
    <location>
        <begin position="6"/>
        <end position="27"/>
    </location>
</feature>
<evidence type="ECO:0008006" key="4">
    <source>
        <dbReference type="Google" id="ProtNLM"/>
    </source>
</evidence>
<keyword evidence="1" id="KW-0812">Transmembrane</keyword>
<proteinExistence type="predicted"/>
<gene>
    <name evidence="2" type="ORF">ACFOZ4_19255</name>
</gene>
<accession>A0ABV8LP04</accession>
<evidence type="ECO:0000313" key="2">
    <source>
        <dbReference type="EMBL" id="MFC4132751.1"/>
    </source>
</evidence>
<keyword evidence="1" id="KW-1133">Transmembrane helix</keyword>
<dbReference type="EMBL" id="JBHSAY010000009">
    <property type="protein sequence ID" value="MFC4132751.1"/>
    <property type="molecule type" value="Genomic_DNA"/>
</dbReference>
<dbReference type="RefSeq" id="WP_253752683.1">
    <property type="nucleotide sequence ID" value="NZ_JAMZDZ010000001.1"/>
</dbReference>
<organism evidence="2 3">
    <name type="scientific">Hamadaea flava</name>
    <dbReference type="NCBI Taxonomy" id="1742688"/>
    <lineage>
        <taxon>Bacteria</taxon>
        <taxon>Bacillati</taxon>
        <taxon>Actinomycetota</taxon>
        <taxon>Actinomycetes</taxon>
        <taxon>Micromonosporales</taxon>
        <taxon>Micromonosporaceae</taxon>
        <taxon>Hamadaea</taxon>
    </lineage>
</organism>
<name>A0ABV8LP04_9ACTN</name>
<sequence>MRLTTEAVFLMLTWVVVVSTALVLLALHVRGVRRALRTANHQAVLRSREPYHELVARYPYIHRVLFEGEDLDALDDDSRVRVTQAWTILLTWHESVLLHEQSGGIAPATAEQWTNMLLRQLYTPVFQRLWQEHGWTFHPALRLFVSAAAGLPAPKAPDIRAHANA</sequence>
<keyword evidence="1" id="KW-0472">Membrane</keyword>
<evidence type="ECO:0000313" key="3">
    <source>
        <dbReference type="Proteomes" id="UP001595816"/>
    </source>
</evidence>
<dbReference type="Proteomes" id="UP001595816">
    <property type="component" value="Unassembled WGS sequence"/>
</dbReference>
<reference evidence="3" key="1">
    <citation type="journal article" date="2019" name="Int. J. Syst. Evol. Microbiol.">
        <title>The Global Catalogue of Microorganisms (GCM) 10K type strain sequencing project: providing services to taxonomists for standard genome sequencing and annotation.</title>
        <authorList>
            <consortium name="The Broad Institute Genomics Platform"/>
            <consortium name="The Broad Institute Genome Sequencing Center for Infectious Disease"/>
            <person name="Wu L."/>
            <person name="Ma J."/>
        </authorList>
    </citation>
    <scope>NUCLEOTIDE SEQUENCE [LARGE SCALE GENOMIC DNA]</scope>
    <source>
        <strain evidence="3">CGMCC 4.7289</strain>
    </source>
</reference>
<evidence type="ECO:0000256" key="1">
    <source>
        <dbReference type="SAM" id="Phobius"/>
    </source>
</evidence>
<protein>
    <recommendedName>
        <fullName evidence="4">DUF4760 domain-containing protein</fullName>
    </recommendedName>
</protein>
<comment type="caution">
    <text evidence="2">The sequence shown here is derived from an EMBL/GenBank/DDBJ whole genome shotgun (WGS) entry which is preliminary data.</text>
</comment>
<keyword evidence="3" id="KW-1185">Reference proteome</keyword>